<keyword evidence="2" id="KW-1185">Reference proteome</keyword>
<dbReference type="AlphaFoldDB" id="A0AAN6P6S5"/>
<evidence type="ECO:0000313" key="1">
    <source>
        <dbReference type="EMBL" id="KAK4032724.1"/>
    </source>
</evidence>
<proteinExistence type="predicted"/>
<name>A0AAN6P6S5_9PEZI</name>
<comment type="caution">
    <text evidence="1">The sequence shown here is derived from an EMBL/GenBank/DDBJ whole genome shotgun (WGS) entry which is preliminary data.</text>
</comment>
<evidence type="ECO:0000313" key="2">
    <source>
        <dbReference type="Proteomes" id="UP001303115"/>
    </source>
</evidence>
<dbReference type="EMBL" id="MU854581">
    <property type="protein sequence ID" value="KAK4032724.1"/>
    <property type="molecule type" value="Genomic_DNA"/>
</dbReference>
<organism evidence="1 2">
    <name type="scientific">Parachaetomium inaequale</name>
    <dbReference type="NCBI Taxonomy" id="2588326"/>
    <lineage>
        <taxon>Eukaryota</taxon>
        <taxon>Fungi</taxon>
        <taxon>Dikarya</taxon>
        <taxon>Ascomycota</taxon>
        <taxon>Pezizomycotina</taxon>
        <taxon>Sordariomycetes</taxon>
        <taxon>Sordariomycetidae</taxon>
        <taxon>Sordariales</taxon>
        <taxon>Chaetomiaceae</taxon>
        <taxon>Parachaetomium</taxon>
    </lineage>
</organism>
<sequence length="206" mass="23110">MEDAEEIPGRPKYGTMFIHPNPDVAAKFAEAACSLPPTDDEVYLNLFCDASQDINDPARGGISVTFPHRVSDSGRSPRDLISAAWPVNPIYDNRLGELLALAQCLVVATDQIVEFREAPTVAGKTIVVRIFNDNMHNLQFICGWRQLDDDFVTLAWPVIKLIRLAIQNLLSTPVVLEMHWIPGHNHRVEAHRIVVAREMLFGCRSR</sequence>
<gene>
    <name evidence="1" type="ORF">C8A01DRAFT_50552</name>
</gene>
<protein>
    <submittedName>
        <fullName evidence="1">Uncharacterized protein</fullName>
    </submittedName>
</protein>
<accession>A0AAN6P6S5</accession>
<dbReference type="Proteomes" id="UP001303115">
    <property type="component" value="Unassembled WGS sequence"/>
</dbReference>
<reference evidence="2" key="1">
    <citation type="journal article" date="2023" name="Mol. Phylogenet. Evol.">
        <title>Genome-scale phylogeny and comparative genomics of the fungal order Sordariales.</title>
        <authorList>
            <person name="Hensen N."/>
            <person name="Bonometti L."/>
            <person name="Westerberg I."/>
            <person name="Brannstrom I.O."/>
            <person name="Guillou S."/>
            <person name="Cros-Aarteil S."/>
            <person name="Calhoun S."/>
            <person name="Haridas S."/>
            <person name="Kuo A."/>
            <person name="Mondo S."/>
            <person name="Pangilinan J."/>
            <person name="Riley R."/>
            <person name="LaButti K."/>
            <person name="Andreopoulos B."/>
            <person name="Lipzen A."/>
            <person name="Chen C."/>
            <person name="Yan M."/>
            <person name="Daum C."/>
            <person name="Ng V."/>
            <person name="Clum A."/>
            <person name="Steindorff A."/>
            <person name="Ohm R.A."/>
            <person name="Martin F."/>
            <person name="Silar P."/>
            <person name="Natvig D.O."/>
            <person name="Lalanne C."/>
            <person name="Gautier V."/>
            <person name="Ament-Velasquez S.L."/>
            <person name="Kruys A."/>
            <person name="Hutchinson M.I."/>
            <person name="Powell A.J."/>
            <person name="Barry K."/>
            <person name="Miller A.N."/>
            <person name="Grigoriev I.V."/>
            <person name="Debuchy R."/>
            <person name="Gladieux P."/>
            <person name="Hiltunen Thoren M."/>
            <person name="Johannesson H."/>
        </authorList>
    </citation>
    <scope>NUCLEOTIDE SEQUENCE [LARGE SCALE GENOMIC DNA]</scope>
    <source>
        <strain evidence="2">CBS 284.82</strain>
    </source>
</reference>